<dbReference type="GO" id="GO:0016787">
    <property type="term" value="F:hydrolase activity"/>
    <property type="evidence" value="ECO:0007669"/>
    <property type="project" value="UniProtKB-KW"/>
</dbReference>
<dbReference type="InterPro" id="IPR007404">
    <property type="entry name" value="YdjM-like"/>
</dbReference>
<keyword evidence="1" id="KW-0472">Membrane</keyword>
<comment type="caution">
    <text evidence="2">The sequence shown here is derived from an EMBL/GenBank/DDBJ whole genome shotgun (WGS) entry which is preliminary data.</text>
</comment>
<evidence type="ECO:0000313" key="2">
    <source>
        <dbReference type="EMBL" id="MRW96078.1"/>
    </source>
</evidence>
<dbReference type="EMBL" id="WKJQ01000001">
    <property type="protein sequence ID" value="MRW96078.1"/>
    <property type="molecule type" value="Genomic_DNA"/>
</dbReference>
<sequence>MNKKGHVLNAILLALGLGVILSVDPRTFQPNDVESYLSIAEKIGQLSLPIVLGALFPDVDTAFGKHRKTLHNLPVLVTFLVFPLIFNNLHFVWIGVATHYVLDMVGSKRGIALFYPLSPQEYDLPTGVATSSKYADPVTLVVTVAELGVLAGVHYYLFSLDVSLAAAAASFSAIL</sequence>
<keyword evidence="2" id="KW-0378">Hydrolase</keyword>
<dbReference type="RefSeq" id="WP_151110153.1">
    <property type="nucleotide sequence ID" value="NZ_WKJQ01000001.1"/>
</dbReference>
<keyword evidence="1" id="KW-0812">Transmembrane</keyword>
<organism evidence="2 3">
    <name type="scientific">Haloferax marinum</name>
    <dbReference type="NCBI Taxonomy" id="2666143"/>
    <lineage>
        <taxon>Archaea</taxon>
        <taxon>Methanobacteriati</taxon>
        <taxon>Methanobacteriota</taxon>
        <taxon>Stenosarchaea group</taxon>
        <taxon>Halobacteria</taxon>
        <taxon>Halobacteriales</taxon>
        <taxon>Haloferacaceae</taxon>
        <taxon>Haloferax</taxon>
    </lineage>
</organism>
<keyword evidence="1" id="KW-1133">Transmembrane helix</keyword>
<dbReference type="Pfam" id="PF04307">
    <property type="entry name" value="YdjM"/>
    <property type="match status" value="1"/>
</dbReference>
<dbReference type="Proteomes" id="UP000443423">
    <property type="component" value="Unassembled WGS sequence"/>
</dbReference>
<accession>A0A6A8G620</accession>
<protein>
    <submittedName>
        <fullName evidence="2">Metal-dependent hydrolase</fullName>
    </submittedName>
</protein>
<gene>
    <name evidence="2" type="ORF">GJR99_05730</name>
</gene>
<evidence type="ECO:0000313" key="3">
    <source>
        <dbReference type="Proteomes" id="UP000443423"/>
    </source>
</evidence>
<name>A0A6A8G620_9EURY</name>
<dbReference type="AlphaFoldDB" id="A0A6A8G620"/>
<keyword evidence="3" id="KW-1185">Reference proteome</keyword>
<dbReference type="OrthoDB" id="199847at2157"/>
<evidence type="ECO:0000256" key="1">
    <source>
        <dbReference type="SAM" id="Phobius"/>
    </source>
</evidence>
<reference evidence="2 3" key="1">
    <citation type="submission" date="2019-11" db="EMBL/GenBank/DDBJ databases">
        <title>Whole genome sequence of Haloferax sp. MBLA0078.</title>
        <authorList>
            <person name="Seo M.-J."/>
            <person name="Cho E.-S."/>
        </authorList>
    </citation>
    <scope>NUCLEOTIDE SEQUENCE [LARGE SCALE GENOMIC DNA]</scope>
    <source>
        <strain evidence="2 3">MBLA0078</strain>
    </source>
</reference>
<proteinExistence type="predicted"/>
<feature type="transmembrane region" description="Helical" evidence="1">
    <location>
        <begin position="75"/>
        <end position="96"/>
    </location>
</feature>